<reference evidence="1 2" key="1">
    <citation type="journal article" date="2022" name="G3 (Bethesda)">
        <title>Evaluating Illumina-, Nanopore-, and PacBio-based genome assembly strategies with the bald notothen, Trematomus borchgrevinki.</title>
        <authorList>
            <person name="Rayamajhi N."/>
            <person name="Cheng C.C."/>
            <person name="Catchen J.M."/>
        </authorList>
    </citation>
    <scope>NUCLEOTIDE SEQUENCE [LARGE SCALE GENOMIC DNA]</scope>
    <source>
        <strain evidence="1">AGRC-2024</strain>
    </source>
</reference>
<gene>
    <name evidence="1" type="ORF">OYC64_004344</name>
</gene>
<dbReference type="CDD" id="cd20336">
    <property type="entry name" value="Rcat_RBR"/>
    <property type="match status" value="1"/>
</dbReference>
<accession>A0ABD2FWY6</accession>
<protein>
    <recommendedName>
        <fullName evidence="3">RING-type domain-containing protein</fullName>
    </recommendedName>
</protein>
<name>A0ABD2FWY6_PAGBO</name>
<sequence length="290" mass="32988">MKFSSQSQASVISTECRGADNMTTEQQKIYDRRDTTLKFVTGPDVLDFLSTGSAEDICAAMSCGHAVTPQTLTEECQRQLDKGKFKFKCPALKDGSKRCDKEWPYQEVRKMALLTAEERRDFEEKIVNLAAIQYCEFEACPGCQTYVERKNLTNLSVICTVCTKDKKKVYEFCWQCLKQWKGKRPRSDRCDNDGCINHDLELLKTCKTTTLPKAKEVDPFPSIRVCPTCGQRAEHDTTGCKNIICPRCQVEFCFVCLKLKTECLKTSSYFIPCSAGVAPRQTSIPVWHRK</sequence>
<comment type="caution">
    <text evidence="1">The sequence shown here is derived from an EMBL/GenBank/DDBJ whole genome shotgun (WGS) entry which is preliminary data.</text>
</comment>
<reference evidence="1 2" key="2">
    <citation type="journal article" date="2024" name="G3 (Bethesda)">
        <title>The genome of the cryopelagic Antarctic bald notothen, Trematomus borchgrevinki.</title>
        <authorList>
            <person name="Rayamajhi N."/>
            <person name="Rivera-Colon A.G."/>
            <person name="Minhas B.F."/>
            <person name="Cheng C.C."/>
            <person name="Catchen J.M."/>
        </authorList>
    </citation>
    <scope>NUCLEOTIDE SEQUENCE [LARGE SCALE GENOMIC DNA]</scope>
    <source>
        <strain evidence="1">AGRC-2024</strain>
    </source>
</reference>
<dbReference type="SUPFAM" id="SSF57850">
    <property type="entry name" value="RING/U-box"/>
    <property type="match status" value="1"/>
</dbReference>
<dbReference type="EMBL" id="JBIYXZ010002085">
    <property type="protein sequence ID" value="KAL3046314.1"/>
    <property type="molecule type" value="Genomic_DNA"/>
</dbReference>
<keyword evidence="2" id="KW-1185">Reference proteome</keyword>
<organism evidence="1 2">
    <name type="scientific">Pagothenia borchgrevinki</name>
    <name type="common">Bald rockcod</name>
    <name type="synonym">Trematomus borchgrevinki</name>
    <dbReference type="NCBI Taxonomy" id="8213"/>
    <lineage>
        <taxon>Eukaryota</taxon>
        <taxon>Metazoa</taxon>
        <taxon>Chordata</taxon>
        <taxon>Craniata</taxon>
        <taxon>Vertebrata</taxon>
        <taxon>Euteleostomi</taxon>
        <taxon>Actinopterygii</taxon>
        <taxon>Neopterygii</taxon>
        <taxon>Teleostei</taxon>
        <taxon>Neoteleostei</taxon>
        <taxon>Acanthomorphata</taxon>
        <taxon>Eupercaria</taxon>
        <taxon>Perciformes</taxon>
        <taxon>Notothenioidei</taxon>
        <taxon>Nototheniidae</taxon>
        <taxon>Pagothenia</taxon>
    </lineage>
</organism>
<proteinExistence type="predicted"/>
<evidence type="ECO:0000313" key="1">
    <source>
        <dbReference type="EMBL" id="KAL3046314.1"/>
    </source>
</evidence>
<dbReference type="AlphaFoldDB" id="A0ABD2FWY6"/>
<evidence type="ECO:0000313" key="2">
    <source>
        <dbReference type="Proteomes" id="UP001619887"/>
    </source>
</evidence>
<dbReference type="Proteomes" id="UP001619887">
    <property type="component" value="Unassembled WGS sequence"/>
</dbReference>
<dbReference type="Pfam" id="PF22191">
    <property type="entry name" value="IBR_1"/>
    <property type="match status" value="1"/>
</dbReference>
<evidence type="ECO:0008006" key="3">
    <source>
        <dbReference type="Google" id="ProtNLM"/>
    </source>
</evidence>